<dbReference type="PROSITE" id="PS50261">
    <property type="entry name" value="G_PROTEIN_RECEP_F2_4"/>
    <property type="match status" value="1"/>
</dbReference>
<keyword evidence="7" id="KW-0675">Receptor</keyword>
<keyword evidence="3 5" id="KW-1133">Transmembrane helix</keyword>
<accession>A0A0M9VXA3</accession>
<dbReference type="EMBL" id="LGSR01000002">
    <property type="protein sequence ID" value="KOS22905.1"/>
    <property type="molecule type" value="Genomic_DNA"/>
</dbReference>
<dbReference type="InterPro" id="IPR000832">
    <property type="entry name" value="GPCR_2_secretin-like"/>
</dbReference>
<keyword evidence="2 5" id="KW-0812">Transmembrane</keyword>
<dbReference type="GO" id="GO:0007166">
    <property type="term" value="P:cell surface receptor signaling pathway"/>
    <property type="evidence" value="ECO:0007669"/>
    <property type="project" value="InterPro"/>
</dbReference>
<dbReference type="Pfam" id="PF00002">
    <property type="entry name" value="7tm_2"/>
    <property type="match status" value="1"/>
</dbReference>
<feature type="transmembrane region" description="Helical" evidence="5">
    <location>
        <begin position="101"/>
        <end position="118"/>
    </location>
</feature>
<dbReference type="Gene3D" id="1.20.1070.10">
    <property type="entry name" value="Rhodopsin 7-helix transmembrane proteins"/>
    <property type="match status" value="1"/>
</dbReference>
<gene>
    <name evidence="7" type="ORF">ESCO_003959</name>
</gene>
<dbReference type="PANTHER" id="PTHR23112:SF0">
    <property type="entry name" value="TRANSMEMBRANE PROTEIN 116"/>
    <property type="match status" value="1"/>
</dbReference>
<feature type="transmembrane region" description="Helical" evidence="5">
    <location>
        <begin position="225"/>
        <end position="243"/>
    </location>
</feature>
<evidence type="ECO:0000313" key="7">
    <source>
        <dbReference type="EMBL" id="KOS22905.1"/>
    </source>
</evidence>
<feature type="transmembrane region" description="Helical" evidence="5">
    <location>
        <begin position="54"/>
        <end position="73"/>
    </location>
</feature>
<proteinExistence type="predicted"/>
<evidence type="ECO:0000256" key="5">
    <source>
        <dbReference type="SAM" id="Phobius"/>
    </source>
</evidence>
<reference evidence="7 8" key="1">
    <citation type="submission" date="2015-07" db="EMBL/GenBank/DDBJ databases">
        <title>The genome of the fungus Escovopsis weberi, a specialized disease agent of ant agriculture.</title>
        <authorList>
            <person name="de Man T.J."/>
            <person name="Stajich J.E."/>
            <person name="Kubicek C.P."/>
            <person name="Chenthamara K."/>
            <person name="Atanasova L."/>
            <person name="Druzhinina I.S."/>
            <person name="Birnbaum S."/>
            <person name="Barribeau S.M."/>
            <person name="Teiling C."/>
            <person name="Suen G."/>
            <person name="Currie C."/>
            <person name="Gerardo N.M."/>
        </authorList>
    </citation>
    <scope>NUCLEOTIDE SEQUENCE [LARGE SCALE GENOMIC DNA]</scope>
</reference>
<comment type="caution">
    <text evidence="7">The sequence shown here is derived from an EMBL/GenBank/DDBJ whole genome shotgun (WGS) entry which is preliminary data.</text>
</comment>
<dbReference type="InterPro" id="IPR017981">
    <property type="entry name" value="GPCR_2-like_7TM"/>
</dbReference>
<keyword evidence="4 5" id="KW-0472">Membrane</keyword>
<dbReference type="GO" id="GO:0005886">
    <property type="term" value="C:plasma membrane"/>
    <property type="evidence" value="ECO:0007669"/>
    <property type="project" value="TreeGrafter"/>
</dbReference>
<dbReference type="OrthoDB" id="18453at2759"/>
<evidence type="ECO:0000259" key="6">
    <source>
        <dbReference type="PROSITE" id="PS50261"/>
    </source>
</evidence>
<dbReference type="AlphaFoldDB" id="A0A0M9VXA3"/>
<evidence type="ECO:0000256" key="4">
    <source>
        <dbReference type="ARBA" id="ARBA00023136"/>
    </source>
</evidence>
<sequence length="332" mass="37429">MDLANDSGSALTPFQVEVLATIERVGAALSMVSVLLAVFSYAMVKKLRTVPNQFLVIASLANFMASIAAMMGYDGLAKGEDSSICQVQGFIFEWFTQSDPWWLLAMAVNVFLVFFCHFKPSRFRKNFWVFCIVCFGGPFLPAIVLFCIRDDPRGLVFGDATRSPATYRYLVAVSRFPQRPNPDVAPSNGGNVQFESRMVAIFETIREMRIAALEKYKQQDRVKMAYLRISFIFGFSVLLTWIPSSLNRLYTMAYDGRVSYALMGAVRAALRETRDRIHRRRAERAAALEQAEVKFWGPGYGACNNVQSAGKPDAMSIFDKELDEFFSEKMDV</sequence>
<comment type="subcellular location">
    <subcellularLocation>
        <location evidence="1">Membrane</location>
        <topology evidence="1">Multi-pass membrane protein</topology>
    </subcellularLocation>
</comment>
<dbReference type="SUPFAM" id="SSF81321">
    <property type="entry name" value="Family A G protein-coupled receptor-like"/>
    <property type="match status" value="1"/>
</dbReference>
<dbReference type="STRING" id="150374.A0A0M9VXA3"/>
<keyword evidence="8" id="KW-1185">Reference proteome</keyword>
<protein>
    <submittedName>
        <fullName evidence="7">Cyclic AMP receptor-like protein A</fullName>
    </submittedName>
</protein>
<feature type="transmembrane region" description="Helical" evidence="5">
    <location>
        <begin position="25"/>
        <end position="42"/>
    </location>
</feature>
<organism evidence="7 8">
    <name type="scientific">Escovopsis weberi</name>
    <dbReference type="NCBI Taxonomy" id="150374"/>
    <lineage>
        <taxon>Eukaryota</taxon>
        <taxon>Fungi</taxon>
        <taxon>Dikarya</taxon>
        <taxon>Ascomycota</taxon>
        <taxon>Pezizomycotina</taxon>
        <taxon>Sordariomycetes</taxon>
        <taxon>Hypocreomycetidae</taxon>
        <taxon>Hypocreales</taxon>
        <taxon>Hypocreaceae</taxon>
        <taxon>Escovopsis</taxon>
    </lineage>
</organism>
<dbReference type="GO" id="GO:0007189">
    <property type="term" value="P:adenylate cyclase-activating G protein-coupled receptor signaling pathway"/>
    <property type="evidence" value="ECO:0007669"/>
    <property type="project" value="TreeGrafter"/>
</dbReference>
<name>A0A0M9VXA3_ESCWE</name>
<evidence type="ECO:0000256" key="2">
    <source>
        <dbReference type="ARBA" id="ARBA00022692"/>
    </source>
</evidence>
<evidence type="ECO:0000256" key="3">
    <source>
        <dbReference type="ARBA" id="ARBA00022989"/>
    </source>
</evidence>
<dbReference type="PANTHER" id="PTHR23112">
    <property type="entry name" value="G PROTEIN-COUPLED RECEPTOR 157-RELATED"/>
    <property type="match status" value="1"/>
</dbReference>
<dbReference type="Proteomes" id="UP000053831">
    <property type="component" value="Unassembled WGS sequence"/>
</dbReference>
<dbReference type="GO" id="GO:0004930">
    <property type="term" value="F:G protein-coupled receptor activity"/>
    <property type="evidence" value="ECO:0007669"/>
    <property type="project" value="InterPro"/>
</dbReference>
<feature type="domain" description="G-protein coupled receptors family 2 profile 2" evidence="6">
    <location>
        <begin position="19"/>
        <end position="149"/>
    </location>
</feature>
<evidence type="ECO:0000313" key="8">
    <source>
        <dbReference type="Proteomes" id="UP000053831"/>
    </source>
</evidence>
<evidence type="ECO:0000256" key="1">
    <source>
        <dbReference type="ARBA" id="ARBA00004141"/>
    </source>
</evidence>